<evidence type="ECO:0000256" key="8">
    <source>
        <dbReference type="ARBA" id="ARBA00022692"/>
    </source>
</evidence>
<evidence type="ECO:0000256" key="2">
    <source>
        <dbReference type="ARBA" id="ARBA00003002"/>
    </source>
</evidence>
<comment type="subcellular location">
    <subcellularLocation>
        <location evidence="3 16 17">Cell membrane</location>
        <topology evidence="3 16 17">Single-pass membrane protein</topology>
    </subcellularLocation>
</comment>
<dbReference type="GO" id="GO:0036376">
    <property type="term" value="P:sodium ion export across plasma membrane"/>
    <property type="evidence" value="ECO:0007669"/>
    <property type="project" value="InterPro"/>
</dbReference>
<evidence type="ECO:0000256" key="11">
    <source>
        <dbReference type="ARBA" id="ARBA00023053"/>
    </source>
</evidence>
<dbReference type="HAMAP" id="MF_00404">
    <property type="entry name" value="OadG"/>
    <property type="match status" value="1"/>
</dbReference>
<evidence type="ECO:0000256" key="7">
    <source>
        <dbReference type="ARBA" id="ARBA00022475"/>
    </source>
</evidence>
<keyword evidence="13 16" id="KW-0472">Membrane</keyword>
<dbReference type="EC" id="7.2.4.2" evidence="16"/>
<reference evidence="19" key="1">
    <citation type="submission" date="2017-09" db="EMBL/GenBank/DDBJ databases">
        <authorList>
            <person name="Varghese N."/>
            <person name="Submissions S."/>
        </authorList>
    </citation>
    <scope>NUCLEOTIDE SEQUENCE [LARGE SCALE GENOMIC DNA]</scope>
    <source>
        <strain evidence="19">CGMCC 1.12461</strain>
    </source>
</reference>
<keyword evidence="12 16" id="KW-0406">Ion transport</keyword>
<dbReference type="RefSeq" id="WP_097111615.1">
    <property type="nucleotide sequence ID" value="NZ_OBEB01000004.1"/>
</dbReference>
<dbReference type="Proteomes" id="UP000219353">
    <property type="component" value="Unassembled WGS sequence"/>
</dbReference>
<evidence type="ECO:0000256" key="4">
    <source>
        <dbReference type="ARBA" id="ARBA00005844"/>
    </source>
</evidence>
<evidence type="ECO:0000313" key="19">
    <source>
        <dbReference type="Proteomes" id="UP000219353"/>
    </source>
</evidence>
<dbReference type="AlphaFoldDB" id="A0A285J0E3"/>
<sequence length="80" mass="8655">MVTDLLLESATLMLIGMASVFTFLLLLVLLMTVMSNLLRRYAPVKVADKANKIDAATNGVSPAVVAAISAAVHQYRQQHK</sequence>
<comment type="function">
    <text evidence="2 16 17">Catalyzes the decarboxylation of oxaloacetate coupled to Na(+) translocation.</text>
</comment>
<dbReference type="InterPro" id="IPR005899">
    <property type="entry name" value="Na_pump_deCOase"/>
</dbReference>
<evidence type="ECO:0000256" key="1">
    <source>
        <dbReference type="ARBA" id="ARBA00001959"/>
    </source>
</evidence>
<evidence type="ECO:0000256" key="9">
    <source>
        <dbReference type="ARBA" id="ARBA00022967"/>
    </source>
</evidence>
<evidence type="ECO:0000256" key="12">
    <source>
        <dbReference type="ARBA" id="ARBA00023065"/>
    </source>
</evidence>
<dbReference type="GO" id="GO:0008948">
    <property type="term" value="F:oxaloacetate decarboxylase activity"/>
    <property type="evidence" value="ECO:0007669"/>
    <property type="project" value="UniProtKB-UniRule"/>
</dbReference>
<evidence type="ECO:0000256" key="10">
    <source>
        <dbReference type="ARBA" id="ARBA00022989"/>
    </source>
</evidence>
<name>A0A285J0E3_9GAMM</name>
<dbReference type="GO" id="GO:0015451">
    <property type="term" value="F:decarboxylation-driven active transmembrane transporter activity"/>
    <property type="evidence" value="ECO:0007669"/>
    <property type="project" value="UniProtKB-EC"/>
</dbReference>
<dbReference type="InterPro" id="IPR023424">
    <property type="entry name" value="OadG"/>
</dbReference>
<feature type="transmembrane region" description="Helical" evidence="16 17">
    <location>
        <begin position="12"/>
        <end position="33"/>
    </location>
</feature>
<dbReference type="GO" id="GO:0015081">
    <property type="term" value="F:sodium ion transmembrane transporter activity"/>
    <property type="evidence" value="ECO:0007669"/>
    <property type="project" value="UniProtKB-UniRule"/>
</dbReference>
<accession>A0A285J0E3</accession>
<dbReference type="NCBIfam" id="TIGR01195">
    <property type="entry name" value="oadG_fam"/>
    <property type="match status" value="1"/>
</dbReference>
<evidence type="ECO:0000256" key="5">
    <source>
        <dbReference type="ARBA" id="ARBA00011869"/>
    </source>
</evidence>
<keyword evidence="7 16" id="KW-1003">Cell membrane</keyword>
<keyword evidence="14 16" id="KW-0739">Sodium transport</keyword>
<dbReference type="GO" id="GO:0005886">
    <property type="term" value="C:plasma membrane"/>
    <property type="evidence" value="ECO:0007669"/>
    <property type="project" value="UniProtKB-SubCell"/>
</dbReference>
<evidence type="ECO:0000313" key="18">
    <source>
        <dbReference type="EMBL" id="SNY53377.1"/>
    </source>
</evidence>
<comment type="catalytic activity">
    <reaction evidence="15 16 17">
        <text>oxaloacetate + 2 Na(+)(in) + H(+) = pyruvate + 2 Na(+)(out) + CO2</text>
        <dbReference type="Rhea" id="RHEA:57724"/>
        <dbReference type="ChEBI" id="CHEBI:15361"/>
        <dbReference type="ChEBI" id="CHEBI:15378"/>
        <dbReference type="ChEBI" id="CHEBI:16452"/>
        <dbReference type="ChEBI" id="CHEBI:16526"/>
        <dbReference type="ChEBI" id="CHEBI:29101"/>
        <dbReference type="EC" id="7.2.4.2"/>
    </reaction>
</comment>
<evidence type="ECO:0000256" key="14">
    <source>
        <dbReference type="ARBA" id="ARBA00023201"/>
    </source>
</evidence>
<keyword evidence="19" id="KW-1185">Reference proteome</keyword>
<dbReference type="NCBIfam" id="NF003004">
    <property type="entry name" value="PRK03814.1"/>
    <property type="match status" value="1"/>
</dbReference>
<organism evidence="18 19">
    <name type="scientific">Arsukibacterium tuosuense</name>
    <dbReference type="NCBI Taxonomy" id="1323745"/>
    <lineage>
        <taxon>Bacteria</taxon>
        <taxon>Pseudomonadati</taxon>
        <taxon>Pseudomonadota</taxon>
        <taxon>Gammaproteobacteria</taxon>
        <taxon>Chromatiales</taxon>
        <taxon>Chromatiaceae</taxon>
        <taxon>Arsukibacterium</taxon>
    </lineage>
</organism>
<keyword evidence="11 16" id="KW-0915">Sodium</keyword>
<protein>
    <recommendedName>
        <fullName evidence="16">Probable oxaloacetate decarboxylase gamma chain</fullName>
        <ecNumber evidence="16">7.2.4.2</ecNumber>
    </recommendedName>
</protein>
<keyword evidence="9 16" id="KW-1278">Translocase</keyword>
<proteinExistence type="inferred from homology"/>
<keyword evidence="10 16" id="KW-1133">Transmembrane helix</keyword>
<keyword evidence="8 16" id="KW-0812">Transmembrane</keyword>
<keyword evidence="6 16" id="KW-0813">Transport</keyword>
<dbReference type="EMBL" id="OBEB01000004">
    <property type="protein sequence ID" value="SNY53377.1"/>
    <property type="molecule type" value="Genomic_DNA"/>
</dbReference>
<evidence type="ECO:0000256" key="13">
    <source>
        <dbReference type="ARBA" id="ARBA00023136"/>
    </source>
</evidence>
<evidence type="ECO:0000256" key="17">
    <source>
        <dbReference type="RuleBase" id="RU004278"/>
    </source>
</evidence>
<gene>
    <name evidence="16" type="primary">oadG</name>
    <name evidence="18" type="ORF">SAMN06297280_2392</name>
</gene>
<evidence type="ECO:0000256" key="15">
    <source>
        <dbReference type="ARBA" id="ARBA00048176"/>
    </source>
</evidence>
<evidence type="ECO:0000256" key="3">
    <source>
        <dbReference type="ARBA" id="ARBA00004162"/>
    </source>
</evidence>
<dbReference type="Pfam" id="PF04277">
    <property type="entry name" value="OAD_gamma"/>
    <property type="match status" value="1"/>
</dbReference>
<evidence type="ECO:0000256" key="6">
    <source>
        <dbReference type="ARBA" id="ARBA00022448"/>
    </source>
</evidence>
<comment type="cofactor">
    <cofactor evidence="1 16 17">
        <name>Na(+)</name>
        <dbReference type="ChEBI" id="CHEBI:29101"/>
    </cofactor>
</comment>
<comment type="subunit">
    <text evidence="5 16">Heterotrimer of an alpha, a beta and a gamma subunit.</text>
</comment>
<evidence type="ECO:0000256" key="16">
    <source>
        <dbReference type="HAMAP-Rule" id="MF_00404"/>
    </source>
</evidence>
<comment type="similarity">
    <text evidence="4 16 17">Belongs to the OadG family.</text>
</comment>